<dbReference type="EMBL" id="KQ030587">
    <property type="protein sequence ID" value="KJZ71140.1"/>
    <property type="molecule type" value="Genomic_DNA"/>
</dbReference>
<dbReference type="PANTHER" id="PTHR47706:SF9">
    <property type="entry name" value="NMRA-LIKE DOMAIN-CONTAINING PROTEIN-RELATED"/>
    <property type="match status" value="1"/>
</dbReference>
<dbReference type="AlphaFoldDB" id="A0A0F7ZLI0"/>
<evidence type="ECO:0000256" key="1">
    <source>
        <dbReference type="ARBA" id="ARBA00005725"/>
    </source>
</evidence>
<feature type="domain" description="NAD(P)-binding" evidence="4">
    <location>
        <begin position="16"/>
        <end position="157"/>
    </location>
</feature>
<dbReference type="PANTHER" id="PTHR47706">
    <property type="entry name" value="NMRA-LIKE FAMILY PROTEIN"/>
    <property type="match status" value="1"/>
</dbReference>
<gene>
    <name evidence="5" type="ORF">HIM_09494</name>
</gene>
<evidence type="ECO:0000256" key="2">
    <source>
        <dbReference type="ARBA" id="ARBA00022857"/>
    </source>
</evidence>
<reference evidence="5 6" key="1">
    <citation type="journal article" date="2014" name="Genome Biol. Evol.">
        <title>Comparative genomics and transcriptomics analyses reveal divergent lifestyle features of nematode endoparasitic fungus Hirsutella minnesotensis.</title>
        <authorList>
            <person name="Lai Y."/>
            <person name="Liu K."/>
            <person name="Zhang X."/>
            <person name="Zhang X."/>
            <person name="Li K."/>
            <person name="Wang N."/>
            <person name="Shu C."/>
            <person name="Wu Y."/>
            <person name="Wang C."/>
            <person name="Bushley K.E."/>
            <person name="Xiang M."/>
            <person name="Liu X."/>
        </authorList>
    </citation>
    <scope>NUCLEOTIDE SEQUENCE [LARGE SCALE GENOMIC DNA]</scope>
    <source>
        <strain evidence="5 6">3608</strain>
    </source>
</reference>
<keyword evidence="6" id="KW-1185">Reference proteome</keyword>
<evidence type="ECO:0000313" key="5">
    <source>
        <dbReference type="EMBL" id="KJZ71140.1"/>
    </source>
</evidence>
<organism evidence="5 6">
    <name type="scientific">Hirsutella minnesotensis 3608</name>
    <dbReference type="NCBI Taxonomy" id="1043627"/>
    <lineage>
        <taxon>Eukaryota</taxon>
        <taxon>Fungi</taxon>
        <taxon>Dikarya</taxon>
        <taxon>Ascomycota</taxon>
        <taxon>Pezizomycotina</taxon>
        <taxon>Sordariomycetes</taxon>
        <taxon>Hypocreomycetidae</taxon>
        <taxon>Hypocreales</taxon>
        <taxon>Ophiocordycipitaceae</taxon>
        <taxon>Hirsutella</taxon>
    </lineage>
</organism>
<dbReference type="Gene3D" id="3.40.50.720">
    <property type="entry name" value="NAD(P)-binding Rossmann-like Domain"/>
    <property type="match status" value="1"/>
</dbReference>
<dbReference type="InterPro" id="IPR036291">
    <property type="entry name" value="NAD(P)-bd_dom_sf"/>
</dbReference>
<dbReference type="OrthoDB" id="9974981at2759"/>
<sequence>MEPKETSAIRKVAIFGASGNFGTPITTALACCFEVTIVTRLESGSLFPPGIPVVRAAYTVPDLTKALTGQDAVVCAVAPAGVEHQTAMIDAAEAAGVKRFIVDDFGWGPRTLTHGLPEFRESLQKRYIGWAHAAKCAEANPNFTWTGITSGNPIDWARTYPRPDSILQLIDNAY</sequence>
<accession>A0A0F7ZLI0</accession>
<proteinExistence type="inferred from homology"/>
<dbReference type="SUPFAM" id="SSF51735">
    <property type="entry name" value="NAD(P)-binding Rossmann-fold domains"/>
    <property type="match status" value="1"/>
</dbReference>
<keyword evidence="2" id="KW-0521">NADP</keyword>
<dbReference type="InterPro" id="IPR051609">
    <property type="entry name" value="NmrA/Isoflavone_reductase-like"/>
</dbReference>
<protein>
    <recommendedName>
        <fullName evidence="4">NAD(P)-binding domain-containing protein</fullName>
    </recommendedName>
</protein>
<name>A0A0F7ZLI0_9HYPO</name>
<dbReference type="InterPro" id="IPR016040">
    <property type="entry name" value="NAD(P)-bd_dom"/>
</dbReference>
<dbReference type="GO" id="GO:0016491">
    <property type="term" value="F:oxidoreductase activity"/>
    <property type="evidence" value="ECO:0007669"/>
    <property type="project" value="UniProtKB-KW"/>
</dbReference>
<evidence type="ECO:0000313" key="6">
    <source>
        <dbReference type="Proteomes" id="UP000054481"/>
    </source>
</evidence>
<dbReference type="PROSITE" id="PS51257">
    <property type="entry name" value="PROKAR_LIPOPROTEIN"/>
    <property type="match status" value="1"/>
</dbReference>
<dbReference type="Pfam" id="PF13460">
    <property type="entry name" value="NAD_binding_10"/>
    <property type="match status" value="1"/>
</dbReference>
<comment type="similarity">
    <text evidence="1">Belongs to the NmrA-type oxidoreductase family. Isoflavone reductase subfamily.</text>
</comment>
<evidence type="ECO:0000259" key="4">
    <source>
        <dbReference type="Pfam" id="PF13460"/>
    </source>
</evidence>
<evidence type="ECO:0000256" key="3">
    <source>
        <dbReference type="ARBA" id="ARBA00023002"/>
    </source>
</evidence>
<keyword evidence="3" id="KW-0560">Oxidoreductase</keyword>
<dbReference type="Proteomes" id="UP000054481">
    <property type="component" value="Unassembled WGS sequence"/>
</dbReference>